<feature type="transmembrane region" description="Helical" evidence="1">
    <location>
        <begin position="20"/>
        <end position="42"/>
    </location>
</feature>
<sequence>MAVQQPLSPTSGVHPLRPILALAALFGLGELALLRFVGALSFDRTIATGAVAGGWASTVGSFFLDFATILVFVSLVVFALTPLRWRSGWSFTLVGYVLLAAILPWASAMGPWVPATFGFISAALTLVVGLVALVRPNAEGKFAIGLLLLAFVCAYVYALSPAFLSPSNIVAPGGPGTLGFGEVLYVVAGGFAFYAWGWRRIQENRAGLYAGLAAALALALYFGVGGPSAVAALTQATGLTVFLPVWVYVVSTFFFATTAFSCVLDKNSFATGAAFLLFLIAGLLPVTSYQQALVVMGMVLLAHGQDAFRMGAE</sequence>
<keyword evidence="1" id="KW-0812">Transmembrane</keyword>
<dbReference type="Proteomes" id="UP000662873">
    <property type="component" value="Chromosome"/>
</dbReference>
<gene>
    <name evidence="2" type="ORF">NPRO_14190</name>
</gene>
<dbReference type="AlphaFoldDB" id="A0A809SED4"/>
<accession>A0A809SED4</accession>
<name>A0A809SED4_9BACT</name>
<evidence type="ECO:0000313" key="2">
    <source>
        <dbReference type="EMBL" id="BBO23824.1"/>
    </source>
</evidence>
<feature type="transmembrane region" description="Helical" evidence="1">
    <location>
        <begin position="276"/>
        <end position="301"/>
    </location>
</feature>
<feature type="transmembrane region" description="Helical" evidence="1">
    <location>
        <begin position="62"/>
        <end position="81"/>
    </location>
</feature>
<feature type="transmembrane region" description="Helical" evidence="1">
    <location>
        <begin position="112"/>
        <end position="134"/>
    </location>
</feature>
<protein>
    <submittedName>
        <fullName evidence="2">Uncharacterized protein</fullName>
    </submittedName>
</protein>
<feature type="transmembrane region" description="Helical" evidence="1">
    <location>
        <begin position="146"/>
        <end position="164"/>
    </location>
</feature>
<keyword evidence="1" id="KW-0472">Membrane</keyword>
<feature type="transmembrane region" description="Helical" evidence="1">
    <location>
        <begin position="208"/>
        <end position="233"/>
    </location>
</feature>
<feature type="transmembrane region" description="Helical" evidence="1">
    <location>
        <begin position="245"/>
        <end position="264"/>
    </location>
</feature>
<dbReference type="EMBL" id="AP021858">
    <property type="protein sequence ID" value="BBO23824.1"/>
    <property type="molecule type" value="Genomic_DNA"/>
</dbReference>
<evidence type="ECO:0000313" key="3">
    <source>
        <dbReference type="Proteomes" id="UP000662873"/>
    </source>
</evidence>
<evidence type="ECO:0000256" key="1">
    <source>
        <dbReference type="SAM" id="Phobius"/>
    </source>
</evidence>
<reference evidence="2" key="1">
    <citation type="journal article" name="DNA Res.">
        <title>The physiological potential of anammox bacteria as revealed by their core genome structure.</title>
        <authorList>
            <person name="Okubo T."/>
            <person name="Toyoda A."/>
            <person name="Fukuhara K."/>
            <person name="Uchiyama I."/>
            <person name="Harigaya Y."/>
            <person name="Kuroiwa M."/>
            <person name="Suzuki T."/>
            <person name="Murakami Y."/>
            <person name="Suwa Y."/>
            <person name="Takami H."/>
        </authorList>
    </citation>
    <scope>NUCLEOTIDE SEQUENCE</scope>
    <source>
        <strain evidence="2">317325-2</strain>
    </source>
</reference>
<proteinExistence type="predicted"/>
<feature type="transmembrane region" description="Helical" evidence="1">
    <location>
        <begin position="88"/>
        <end position="106"/>
    </location>
</feature>
<keyword evidence="1" id="KW-1133">Transmembrane helix</keyword>
<organism evidence="2 3">
    <name type="scientific">Candidatus Nitrosymbiomonas proteolyticus</name>
    <dbReference type="NCBI Taxonomy" id="2608984"/>
    <lineage>
        <taxon>Bacteria</taxon>
        <taxon>Bacillati</taxon>
        <taxon>Armatimonadota</taxon>
        <taxon>Armatimonadota incertae sedis</taxon>
        <taxon>Candidatus Nitrosymbiomonas</taxon>
    </lineage>
</organism>
<dbReference type="KEGG" id="npy:NPRO_14190"/>
<feature type="transmembrane region" description="Helical" evidence="1">
    <location>
        <begin position="176"/>
        <end position="196"/>
    </location>
</feature>